<reference evidence="3 4" key="1">
    <citation type="submission" date="2022-03" db="EMBL/GenBank/DDBJ databases">
        <authorList>
            <person name="Nunn A."/>
            <person name="Chopra R."/>
            <person name="Nunn A."/>
            <person name="Contreras Garrido A."/>
        </authorList>
    </citation>
    <scope>NUCLEOTIDE SEQUENCE [LARGE SCALE GENOMIC DNA]</scope>
</reference>
<feature type="region of interest" description="Disordered" evidence="2">
    <location>
        <begin position="215"/>
        <end position="240"/>
    </location>
</feature>
<name>A0AAU9ST15_THLAR</name>
<keyword evidence="1" id="KW-0175">Coiled coil</keyword>
<protein>
    <submittedName>
        <fullName evidence="3">Uncharacterized protein</fullName>
    </submittedName>
</protein>
<evidence type="ECO:0000313" key="4">
    <source>
        <dbReference type="Proteomes" id="UP000836841"/>
    </source>
</evidence>
<organism evidence="3 4">
    <name type="scientific">Thlaspi arvense</name>
    <name type="common">Field penny-cress</name>
    <dbReference type="NCBI Taxonomy" id="13288"/>
    <lineage>
        <taxon>Eukaryota</taxon>
        <taxon>Viridiplantae</taxon>
        <taxon>Streptophyta</taxon>
        <taxon>Embryophyta</taxon>
        <taxon>Tracheophyta</taxon>
        <taxon>Spermatophyta</taxon>
        <taxon>Magnoliopsida</taxon>
        <taxon>eudicotyledons</taxon>
        <taxon>Gunneridae</taxon>
        <taxon>Pentapetalae</taxon>
        <taxon>rosids</taxon>
        <taxon>malvids</taxon>
        <taxon>Brassicales</taxon>
        <taxon>Brassicaceae</taxon>
        <taxon>Thlaspideae</taxon>
        <taxon>Thlaspi</taxon>
    </lineage>
</organism>
<dbReference type="PANTHER" id="PTHR34380:SF1">
    <property type="entry name" value="OS01G0221300 PROTEIN"/>
    <property type="match status" value="1"/>
</dbReference>
<dbReference type="EMBL" id="OU466862">
    <property type="protein sequence ID" value="CAH2070141.1"/>
    <property type="molecule type" value="Genomic_DNA"/>
</dbReference>
<evidence type="ECO:0000313" key="3">
    <source>
        <dbReference type="EMBL" id="CAH2070141.1"/>
    </source>
</evidence>
<keyword evidence="4" id="KW-1185">Reference proteome</keyword>
<feature type="coiled-coil region" evidence="1">
    <location>
        <begin position="16"/>
        <end position="117"/>
    </location>
</feature>
<dbReference type="AlphaFoldDB" id="A0AAU9ST15"/>
<gene>
    <name evidence="3" type="ORF">TAV2_LOCUS19226</name>
</gene>
<accession>A0AAU9ST15</accession>
<sequence>MEDETTGITIKKKGRCLELEERALKAEGNCSGLESELQRRKTEFESLELRFKELESEKIVVEQDLRNLKECEEDSLIKQIMVNRALEVDKQVAENQAEDWKRNFEKLSETVRKLDEIGALRHGEFELESLDEDVKLGLELARIKSPTQRKTESFEVYDDALSRKGLTNHQISGSLYITTPAKDYTVGRNRDNLSSRRRQVKKVLVFEEEKSVGQSYEDEAVEDGEANTGTPLGSRKRKRLISSDSENDIFSRLRRDKSLEKWEYVTDMRSDFRKDAELCDAGDGFET</sequence>
<evidence type="ECO:0000256" key="2">
    <source>
        <dbReference type="SAM" id="MobiDB-lite"/>
    </source>
</evidence>
<proteinExistence type="predicted"/>
<feature type="compositionally biased region" description="Acidic residues" evidence="2">
    <location>
        <begin position="216"/>
        <end position="225"/>
    </location>
</feature>
<evidence type="ECO:0000256" key="1">
    <source>
        <dbReference type="SAM" id="Coils"/>
    </source>
</evidence>
<dbReference type="Proteomes" id="UP000836841">
    <property type="component" value="Chromosome 6"/>
</dbReference>
<dbReference type="PANTHER" id="PTHR34380">
    <property type="entry name" value="BNAA03G12380D PROTEIN"/>
    <property type="match status" value="1"/>
</dbReference>